<organism evidence="1 2">
    <name type="scientific">Diphasiastrum complanatum</name>
    <name type="common">Issler's clubmoss</name>
    <name type="synonym">Lycopodium complanatum</name>
    <dbReference type="NCBI Taxonomy" id="34168"/>
    <lineage>
        <taxon>Eukaryota</taxon>
        <taxon>Viridiplantae</taxon>
        <taxon>Streptophyta</taxon>
        <taxon>Embryophyta</taxon>
        <taxon>Tracheophyta</taxon>
        <taxon>Lycopodiopsida</taxon>
        <taxon>Lycopodiales</taxon>
        <taxon>Lycopodiaceae</taxon>
        <taxon>Lycopodioideae</taxon>
        <taxon>Diphasiastrum</taxon>
    </lineage>
</organism>
<comment type="caution">
    <text evidence="1">The sequence shown here is derived from an EMBL/GenBank/DDBJ whole genome shotgun (WGS) entry which is preliminary data.</text>
</comment>
<sequence>MLIMDSISPSCCQSSSSSSLIRAFPSRCDPDGIVNTHFLRSTICCHRLHQPLHTRVPSSCTLPLANSRSSCHRFPSSQKARACYNATGLENEEVEVEKNSISGAVSFRTTELLDVTGLNDSEVEGHGTVYGSRNELSPVISKDLARIYEQCKYWTWRDQKINYVAVGSGPAIVLVHGFGASIGHWRRNIGVLSLYNTVYALDLLGFGDSSKPIAFEYTMETWGQLLLDFVRIVVAAPTILVGNSVGSLACLIASAEALDTVIRGLVLLNCAGGMNNKAVTDDWRLILATPILWIVDFLLKQRNVASYLFNQLKSKENLKAVLQSVYANKDAVDDELVEIIMRPAEDYGALDAFVSIVTGPPGPTPMSLMTSIRNPVLILWGDNDPFTPIDGPVGKYFCALPSSSSNVSLHLLPNVGHCPHDEQPELVNEKILAWIATLPYSIR</sequence>
<proteinExistence type="predicted"/>
<evidence type="ECO:0000313" key="2">
    <source>
        <dbReference type="Proteomes" id="UP001162992"/>
    </source>
</evidence>
<evidence type="ECO:0000313" key="1">
    <source>
        <dbReference type="EMBL" id="KAJ7527390.1"/>
    </source>
</evidence>
<gene>
    <name evidence="1" type="ORF">O6H91_16G051600</name>
</gene>
<name>A0ACC2BCB1_DIPCM</name>
<protein>
    <submittedName>
        <fullName evidence="1">Uncharacterized protein</fullName>
    </submittedName>
</protein>
<dbReference type="Proteomes" id="UP001162992">
    <property type="component" value="Chromosome 16"/>
</dbReference>
<dbReference type="EMBL" id="CM055107">
    <property type="protein sequence ID" value="KAJ7527390.1"/>
    <property type="molecule type" value="Genomic_DNA"/>
</dbReference>
<keyword evidence="2" id="KW-1185">Reference proteome</keyword>
<reference evidence="2" key="1">
    <citation type="journal article" date="2024" name="Proc. Natl. Acad. Sci. U.S.A.">
        <title>Extraordinary preservation of gene collinearity over three hundred million years revealed in homosporous lycophytes.</title>
        <authorList>
            <person name="Li C."/>
            <person name="Wickell D."/>
            <person name="Kuo L.Y."/>
            <person name="Chen X."/>
            <person name="Nie B."/>
            <person name="Liao X."/>
            <person name="Peng D."/>
            <person name="Ji J."/>
            <person name="Jenkins J."/>
            <person name="Williams M."/>
            <person name="Shu S."/>
            <person name="Plott C."/>
            <person name="Barry K."/>
            <person name="Rajasekar S."/>
            <person name="Grimwood J."/>
            <person name="Han X."/>
            <person name="Sun S."/>
            <person name="Hou Z."/>
            <person name="He W."/>
            <person name="Dai G."/>
            <person name="Sun C."/>
            <person name="Schmutz J."/>
            <person name="Leebens-Mack J.H."/>
            <person name="Li F.W."/>
            <person name="Wang L."/>
        </authorList>
    </citation>
    <scope>NUCLEOTIDE SEQUENCE [LARGE SCALE GENOMIC DNA]</scope>
    <source>
        <strain evidence="2">cv. PW_Plant_1</strain>
    </source>
</reference>
<accession>A0ACC2BCB1</accession>